<dbReference type="Proteomes" id="UP000324800">
    <property type="component" value="Unassembled WGS sequence"/>
</dbReference>
<feature type="non-terminal residue" evidence="2">
    <location>
        <position position="1"/>
    </location>
</feature>
<proteinExistence type="predicted"/>
<feature type="region of interest" description="Disordered" evidence="1">
    <location>
        <begin position="1"/>
        <end position="55"/>
    </location>
</feature>
<accession>A0A5J4TQ53</accession>
<sequence>GRGGAVTGGRRGTGFGVRFGVQQEGDGSGLINQQDSSMEGNWRGQMGFGGSRSNEERLRCEGEVGSFVWTVKGTKGYSWRGDVLGRVEGGNQRKDCV</sequence>
<dbReference type="EMBL" id="SNRW01027497">
    <property type="protein sequence ID" value="KAA6360052.1"/>
    <property type="molecule type" value="Genomic_DNA"/>
</dbReference>
<protein>
    <submittedName>
        <fullName evidence="2">Uncharacterized protein</fullName>
    </submittedName>
</protein>
<evidence type="ECO:0000256" key="1">
    <source>
        <dbReference type="SAM" id="MobiDB-lite"/>
    </source>
</evidence>
<evidence type="ECO:0000313" key="2">
    <source>
        <dbReference type="EMBL" id="KAA6360052.1"/>
    </source>
</evidence>
<feature type="compositionally biased region" description="Polar residues" evidence="1">
    <location>
        <begin position="30"/>
        <end position="39"/>
    </location>
</feature>
<feature type="compositionally biased region" description="Gly residues" evidence="1">
    <location>
        <begin position="1"/>
        <end position="17"/>
    </location>
</feature>
<comment type="caution">
    <text evidence="2">The sequence shown here is derived from an EMBL/GenBank/DDBJ whole genome shotgun (WGS) entry which is preliminary data.</text>
</comment>
<evidence type="ECO:0000313" key="3">
    <source>
        <dbReference type="Proteomes" id="UP000324800"/>
    </source>
</evidence>
<gene>
    <name evidence="2" type="ORF">EZS28_044422</name>
</gene>
<name>A0A5J4TQ53_9EUKA</name>
<organism evidence="2 3">
    <name type="scientific">Streblomastix strix</name>
    <dbReference type="NCBI Taxonomy" id="222440"/>
    <lineage>
        <taxon>Eukaryota</taxon>
        <taxon>Metamonada</taxon>
        <taxon>Preaxostyla</taxon>
        <taxon>Oxymonadida</taxon>
        <taxon>Streblomastigidae</taxon>
        <taxon>Streblomastix</taxon>
    </lineage>
</organism>
<dbReference type="AlphaFoldDB" id="A0A5J4TQ53"/>
<reference evidence="2 3" key="1">
    <citation type="submission" date="2019-03" db="EMBL/GenBank/DDBJ databases">
        <title>Single cell metagenomics reveals metabolic interactions within the superorganism composed of flagellate Streblomastix strix and complex community of Bacteroidetes bacteria on its surface.</title>
        <authorList>
            <person name="Treitli S.C."/>
            <person name="Kolisko M."/>
            <person name="Husnik F."/>
            <person name="Keeling P."/>
            <person name="Hampl V."/>
        </authorList>
    </citation>
    <scope>NUCLEOTIDE SEQUENCE [LARGE SCALE GENOMIC DNA]</scope>
    <source>
        <strain evidence="2">ST1C</strain>
    </source>
</reference>